<feature type="region of interest" description="Disordered" evidence="1">
    <location>
        <begin position="22"/>
        <end position="42"/>
    </location>
</feature>
<protein>
    <submittedName>
        <fullName evidence="2">Uncharacterized protein</fullName>
    </submittedName>
</protein>
<reference evidence="2 3" key="1">
    <citation type="submission" date="2023-06" db="EMBL/GenBank/DDBJ databases">
        <title>Cellulomonas sp. MW9 Whole genome sequence.</title>
        <authorList>
            <person name="Park S."/>
        </authorList>
    </citation>
    <scope>NUCLEOTIDE SEQUENCE [LARGE SCALE GENOMIC DNA]</scope>
    <source>
        <strain evidence="2 3">MW9</strain>
    </source>
</reference>
<evidence type="ECO:0000256" key="1">
    <source>
        <dbReference type="SAM" id="MobiDB-lite"/>
    </source>
</evidence>
<dbReference type="RefSeq" id="WP_289445709.1">
    <property type="nucleotide sequence ID" value="NZ_JAUCGR010000001.1"/>
</dbReference>
<gene>
    <name evidence="2" type="ORF">QRT05_04600</name>
</gene>
<name>A0ABT7S6C6_9CELL</name>
<evidence type="ECO:0000313" key="2">
    <source>
        <dbReference type="EMBL" id="MDM7830602.1"/>
    </source>
</evidence>
<dbReference type="EMBL" id="JAUCGR010000001">
    <property type="protein sequence ID" value="MDM7830602.1"/>
    <property type="molecule type" value="Genomic_DNA"/>
</dbReference>
<keyword evidence="3" id="KW-1185">Reference proteome</keyword>
<proteinExistence type="predicted"/>
<comment type="caution">
    <text evidence="2">The sequence shown here is derived from an EMBL/GenBank/DDBJ whole genome shotgun (WGS) entry which is preliminary data.</text>
</comment>
<dbReference type="Proteomes" id="UP001321453">
    <property type="component" value="Unassembled WGS sequence"/>
</dbReference>
<evidence type="ECO:0000313" key="3">
    <source>
        <dbReference type="Proteomes" id="UP001321453"/>
    </source>
</evidence>
<organism evidence="2 3">
    <name type="scientific">Cellulomonas edaphi</name>
    <dbReference type="NCBI Taxonomy" id="3053468"/>
    <lineage>
        <taxon>Bacteria</taxon>
        <taxon>Bacillati</taxon>
        <taxon>Actinomycetota</taxon>
        <taxon>Actinomycetes</taxon>
        <taxon>Micrococcales</taxon>
        <taxon>Cellulomonadaceae</taxon>
        <taxon>Cellulomonas</taxon>
    </lineage>
</organism>
<sequence>MRALTDDASFEATRVVYEESGKRRAGQDKTAMGIIGNGPRCS</sequence>
<accession>A0ABT7S6C6</accession>